<dbReference type="OrthoDB" id="5453594at2"/>
<organism evidence="2 3">
    <name type="scientific">Oceanidesulfovibrio marinus</name>
    <dbReference type="NCBI Taxonomy" id="370038"/>
    <lineage>
        <taxon>Bacteria</taxon>
        <taxon>Pseudomonadati</taxon>
        <taxon>Thermodesulfobacteriota</taxon>
        <taxon>Desulfovibrionia</taxon>
        <taxon>Desulfovibrionales</taxon>
        <taxon>Desulfovibrionaceae</taxon>
        <taxon>Oceanidesulfovibrio</taxon>
    </lineage>
</organism>
<keyword evidence="4" id="KW-1185">Reference proteome</keyword>
<sequence length="189" mass="20982">MSSESKRKYEFMVGAEEAPDFLAKIADGMRQGCLSIGDVELVFDGFKSLSLSFKESVGGYKAKVKLKYAQPDHAPDCECPACKAAQEYGIGKEGKPKYGSLKKRMKSDFKAIHQALRNGALPGGDVMARFIEDSRVMCTYPGKGDEYYPQYLEAVDAFAVAVEQGDLQAATARQNDLYQRMQDCHDEYK</sequence>
<dbReference type="GO" id="GO:0020037">
    <property type="term" value="F:heme binding"/>
    <property type="evidence" value="ECO:0007669"/>
    <property type="project" value="InterPro"/>
</dbReference>
<evidence type="ECO:0000313" key="3">
    <source>
        <dbReference type="Proteomes" id="UP000434052"/>
    </source>
</evidence>
<dbReference type="AlphaFoldDB" id="A0A6P1ZH89"/>
<evidence type="ECO:0000313" key="4">
    <source>
        <dbReference type="Proteomes" id="UP000503251"/>
    </source>
</evidence>
<dbReference type="GO" id="GO:0005506">
    <property type="term" value="F:iron ion binding"/>
    <property type="evidence" value="ECO:0007669"/>
    <property type="project" value="InterPro"/>
</dbReference>
<dbReference type="Proteomes" id="UP000503251">
    <property type="component" value="Chromosome"/>
</dbReference>
<dbReference type="EMBL" id="QMIF01000008">
    <property type="protein sequence ID" value="TVM32987.1"/>
    <property type="molecule type" value="Genomic_DNA"/>
</dbReference>
<dbReference type="InterPro" id="IPR027588">
    <property type="entry name" value="XXXCH_dom_fam"/>
</dbReference>
<reference evidence="1 4" key="2">
    <citation type="submission" date="2019-04" db="EMBL/GenBank/DDBJ databases">
        <title>Isolation and culture of sulfate reducing bacteria from the cold seep of the South China Sea.</title>
        <authorList>
            <person name="Sun C."/>
            <person name="Liu R."/>
        </authorList>
    </citation>
    <scope>NUCLEOTIDE SEQUENCE [LARGE SCALE GENOMIC DNA]</scope>
    <source>
        <strain evidence="1 4">CS1</strain>
    </source>
</reference>
<proteinExistence type="predicted"/>
<evidence type="ECO:0000313" key="1">
    <source>
        <dbReference type="EMBL" id="QJT08547.1"/>
    </source>
</evidence>
<dbReference type="SUPFAM" id="SSF47175">
    <property type="entry name" value="Cytochromes"/>
    <property type="match status" value="1"/>
</dbReference>
<reference evidence="2 3" key="1">
    <citation type="submission" date="2018-06" db="EMBL/GenBank/DDBJ databases">
        <title>Complete genome of Desulfovibrio marinus P48SEP.</title>
        <authorList>
            <person name="Crispim J.S."/>
            <person name="Vidigal P.M.P."/>
            <person name="Silva L.C.F."/>
            <person name="Araujo L.C."/>
            <person name="Laguardia C.N."/>
            <person name="Dias R.S."/>
            <person name="Sousa M.P."/>
            <person name="Paula S.O."/>
            <person name="Silva C."/>
        </authorList>
    </citation>
    <scope>NUCLEOTIDE SEQUENCE [LARGE SCALE GENOMIC DNA]</scope>
    <source>
        <strain evidence="2 3">P48SEP</strain>
    </source>
</reference>
<protein>
    <submittedName>
        <fullName evidence="1">GAK system XXXCH domain-containing protein</fullName>
    </submittedName>
</protein>
<dbReference type="GO" id="GO:0022900">
    <property type="term" value="P:electron transport chain"/>
    <property type="evidence" value="ECO:0007669"/>
    <property type="project" value="InterPro"/>
</dbReference>
<dbReference type="RefSeq" id="WP_144305713.1">
    <property type="nucleotide sequence ID" value="NZ_CP039543.1"/>
</dbReference>
<name>A0A6P1ZH89_9BACT</name>
<dbReference type="NCBIfam" id="TIGR04358">
    <property type="entry name" value="XXXCH_domain"/>
    <property type="match status" value="1"/>
</dbReference>
<dbReference type="EMBL" id="CP039543">
    <property type="protein sequence ID" value="QJT08547.1"/>
    <property type="molecule type" value="Genomic_DNA"/>
</dbReference>
<evidence type="ECO:0000313" key="2">
    <source>
        <dbReference type="EMBL" id="TVM32987.1"/>
    </source>
</evidence>
<dbReference type="InterPro" id="IPR010980">
    <property type="entry name" value="Cyt_c/b562"/>
</dbReference>
<dbReference type="Proteomes" id="UP000434052">
    <property type="component" value="Unassembled WGS sequence"/>
</dbReference>
<accession>A0A6P1ZH89</accession>
<dbReference type="GO" id="GO:0009055">
    <property type="term" value="F:electron transfer activity"/>
    <property type="evidence" value="ECO:0007669"/>
    <property type="project" value="InterPro"/>
</dbReference>
<gene>
    <name evidence="2" type="ORF">DQK91_12515</name>
    <name evidence="1" type="ORF">E8L03_06235</name>
</gene>